<reference evidence="3" key="1">
    <citation type="submission" date="2017-02" db="UniProtKB">
        <authorList>
            <consortium name="WormBaseParasite"/>
        </authorList>
    </citation>
    <scope>IDENTIFICATION</scope>
</reference>
<dbReference type="WBParaSite" id="NBR_0001000001-mRNA-1">
    <property type="protein sequence ID" value="NBR_0001000001-mRNA-1"/>
    <property type="gene ID" value="NBR_0001000001"/>
</dbReference>
<dbReference type="OMA" id="PKHASGH"/>
<dbReference type="EMBL" id="UYSL01020236">
    <property type="protein sequence ID" value="VDL73590.1"/>
    <property type="molecule type" value="Genomic_DNA"/>
</dbReference>
<keyword evidence="2" id="KW-1185">Reference proteome</keyword>
<dbReference type="AlphaFoldDB" id="A0A0N4Y2P1"/>
<dbReference type="STRING" id="27835.A0A0N4Y2P1"/>
<proteinExistence type="predicted"/>
<protein>
    <submittedName>
        <fullName evidence="3">Transposable element Tc3 transposase</fullName>
    </submittedName>
</protein>
<name>A0A0N4Y2P1_NIPBR</name>
<reference evidence="1 2" key="2">
    <citation type="submission" date="2018-11" db="EMBL/GenBank/DDBJ databases">
        <authorList>
            <consortium name="Pathogen Informatics"/>
        </authorList>
    </citation>
    <scope>NUCLEOTIDE SEQUENCE [LARGE SCALE GENOMIC DNA]</scope>
</reference>
<gene>
    <name evidence="1" type="ORF">NBR_LOCUS10001</name>
</gene>
<dbReference type="GO" id="GO:0003676">
    <property type="term" value="F:nucleic acid binding"/>
    <property type="evidence" value="ECO:0007669"/>
    <property type="project" value="InterPro"/>
</dbReference>
<dbReference type="Proteomes" id="UP000271162">
    <property type="component" value="Unassembled WGS sequence"/>
</dbReference>
<evidence type="ECO:0000313" key="2">
    <source>
        <dbReference type="Proteomes" id="UP000271162"/>
    </source>
</evidence>
<sequence length="151" mass="18093">MEWAQDHRNWTLEDWSHVVWSDESKFVLFRTDGIVFVQLSVAKYRAKYQLPTLSTAEEVSWSGLRRENEGVSYFWRKYSFQHQSYFPTRLENQKVDVHARNELQDEWSKIDQAYIRKLLESVASRSQAVIDAKGYATKYEVMRYVILNDRD</sequence>
<organism evidence="3">
    <name type="scientific">Nippostrongylus brasiliensis</name>
    <name type="common">Rat hookworm</name>
    <dbReference type="NCBI Taxonomy" id="27835"/>
    <lineage>
        <taxon>Eukaryota</taxon>
        <taxon>Metazoa</taxon>
        <taxon>Ecdysozoa</taxon>
        <taxon>Nematoda</taxon>
        <taxon>Chromadorea</taxon>
        <taxon>Rhabditida</taxon>
        <taxon>Rhabditina</taxon>
        <taxon>Rhabditomorpha</taxon>
        <taxon>Strongyloidea</taxon>
        <taxon>Heligmosomidae</taxon>
        <taxon>Nippostrongylus</taxon>
    </lineage>
</organism>
<dbReference type="Gene3D" id="3.30.420.10">
    <property type="entry name" value="Ribonuclease H-like superfamily/Ribonuclease H"/>
    <property type="match status" value="2"/>
</dbReference>
<evidence type="ECO:0000313" key="3">
    <source>
        <dbReference type="WBParaSite" id="NBR_0001000001-mRNA-1"/>
    </source>
</evidence>
<accession>A0A0N4Y2P1</accession>
<evidence type="ECO:0000313" key="1">
    <source>
        <dbReference type="EMBL" id="VDL73590.1"/>
    </source>
</evidence>
<dbReference type="InterPro" id="IPR036397">
    <property type="entry name" value="RNaseH_sf"/>
</dbReference>